<evidence type="ECO:0000313" key="1">
    <source>
        <dbReference type="EMBL" id="KAK0495613.1"/>
    </source>
</evidence>
<comment type="caution">
    <text evidence="1">The sequence shown here is derived from an EMBL/GenBank/DDBJ whole genome shotgun (WGS) entry which is preliminary data.</text>
</comment>
<gene>
    <name evidence="1" type="ORF">EDD18DRAFT_1075501</name>
</gene>
<accession>A0AA39UNH9</accession>
<proteinExistence type="predicted"/>
<name>A0AA39UNH9_9AGAR</name>
<evidence type="ECO:0000313" key="2">
    <source>
        <dbReference type="Proteomes" id="UP001175228"/>
    </source>
</evidence>
<reference evidence="1" key="1">
    <citation type="submission" date="2023-06" db="EMBL/GenBank/DDBJ databases">
        <authorList>
            <consortium name="Lawrence Berkeley National Laboratory"/>
            <person name="Ahrendt S."/>
            <person name="Sahu N."/>
            <person name="Indic B."/>
            <person name="Wong-Bajracharya J."/>
            <person name="Merenyi Z."/>
            <person name="Ke H.-M."/>
            <person name="Monk M."/>
            <person name="Kocsube S."/>
            <person name="Drula E."/>
            <person name="Lipzen A."/>
            <person name="Balint B."/>
            <person name="Henrissat B."/>
            <person name="Andreopoulos B."/>
            <person name="Martin F.M."/>
            <person name="Harder C.B."/>
            <person name="Rigling D."/>
            <person name="Ford K.L."/>
            <person name="Foster G.D."/>
            <person name="Pangilinan J."/>
            <person name="Papanicolaou A."/>
            <person name="Barry K."/>
            <person name="LaButti K."/>
            <person name="Viragh M."/>
            <person name="Koriabine M."/>
            <person name="Yan M."/>
            <person name="Riley R."/>
            <person name="Champramary S."/>
            <person name="Plett K.L."/>
            <person name="Tsai I.J."/>
            <person name="Slot J."/>
            <person name="Sipos G."/>
            <person name="Plett J."/>
            <person name="Nagy L.G."/>
            <person name="Grigoriev I.V."/>
        </authorList>
    </citation>
    <scope>NUCLEOTIDE SEQUENCE</scope>
    <source>
        <strain evidence="1">HWK02</strain>
    </source>
</reference>
<dbReference type="AlphaFoldDB" id="A0AA39UNH9"/>
<feature type="non-terminal residue" evidence="1">
    <location>
        <position position="1"/>
    </location>
</feature>
<keyword evidence="2" id="KW-1185">Reference proteome</keyword>
<dbReference type="Proteomes" id="UP001175228">
    <property type="component" value="Unassembled WGS sequence"/>
</dbReference>
<sequence length="77" mass="8877">LYIINVLQINYTTYDVCCDQDSINPLTCSDVIILANDSNSEASTTHPYWCTQIIRLFHANIHYNDPDGDFEDQMNVF</sequence>
<organism evidence="1 2">
    <name type="scientific">Armillaria luteobubalina</name>
    <dbReference type="NCBI Taxonomy" id="153913"/>
    <lineage>
        <taxon>Eukaryota</taxon>
        <taxon>Fungi</taxon>
        <taxon>Dikarya</taxon>
        <taxon>Basidiomycota</taxon>
        <taxon>Agaricomycotina</taxon>
        <taxon>Agaricomycetes</taxon>
        <taxon>Agaricomycetidae</taxon>
        <taxon>Agaricales</taxon>
        <taxon>Marasmiineae</taxon>
        <taxon>Physalacriaceae</taxon>
        <taxon>Armillaria</taxon>
    </lineage>
</organism>
<dbReference type="EMBL" id="JAUEPU010000017">
    <property type="protein sequence ID" value="KAK0495613.1"/>
    <property type="molecule type" value="Genomic_DNA"/>
</dbReference>
<protein>
    <submittedName>
        <fullName evidence="1">Uncharacterized protein</fullName>
    </submittedName>
</protein>